<evidence type="ECO:0000313" key="7">
    <source>
        <dbReference type="Proteomes" id="UP000285146"/>
    </source>
</evidence>
<evidence type="ECO:0000256" key="4">
    <source>
        <dbReference type="ARBA" id="ARBA00023242"/>
    </source>
</evidence>
<protein>
    <submittedName>
        <fullName evidence="6">Uncharacterized protein</fullName>
    </submittedName>
</protein>
<comment type="similarity">
    <text evidence="2">Belongs to the NUP186/NUP192/NUP205 family.</text>
</comment>
<proteinExistence type="inferred from homology"/>
<dbReference type="GO" id="GO:0044611">
    <property type="term" value="C:nuclear pore inner ring"/>
    <property type="evidence" value="ECO:0007669"/>
    <property type="project" value="TreeGrafter"/>
</dbReference>
<accession>A0A423XLP9</accession>
<gene>
    <name evidence="6" type="ORF">VPNG_00610</name>
</gene>
<evidence type="ECO:0000313" key="6">
    <source>
        <dbReference type="EMBL" id="ROW17433.1"/>
    </source>
</evidence>
<dbReference type="InterPro" id="IPR021827">
    <property type="entry name" value="Nup186/Nup192/Nup205"/>
</dbReference>
<evidence type="ECO:0000256" key="3">
    <source>
        <dbReference type="ARBA" id="ARBA00022448"/>
    </source>
</evidence>
<keyword evidence="7" id="KW-1185">Reference proteome</keyword>
<dbReference type="PANTHER" id="PTHR31344:SF0">
    <property type="entry name" value="NUCLEAR PORE COMPLEX PROTEIN NUP205"/>
    <property type="match status" value="1"/>
</dbReference>
<dbReference type="GO" id="GO:0006999">
    <property type="term" value="P:nuclear pore organization"/>
    <property type="evidence" value="ECO:0007669"/>
    <property type="project" value="TreeGrafter"/>
</dbReference>
<dbReference type="Pfam" id="PF11894">
    <property type="entry name" value="Nup192"/>
    <property type="match status" value="1"/>
</dbReference>
<dbReference type="EMBL" id="LKEB01000002">
    <property type="protein sequence ID" value="ROW17433.1"/>
    <property type="molecule type" value="Genomic_DNA"/>
</dbReference>
<evidence type="ECO:0000256" key="5">
    <source>
        <dbReference type="SAM" id="MobiDB-lite"/>
    </source>
</evidence>
<comment type="caution">
    <text evidence="6">The sequence shown here is derived from an EMBL/GenBank/DDBJ whole genome shotgun (WGS) entry which is preliminary data.</text>
</comment>
<name>A0A423XLP9_9PEZI</name>
<feature type="region of interest" description="Disordered" evidence="5">
    <location>
        <begin position="545"/>
        <end position="571"/>
    </location>
</feature>
<dbReference type="OrthoDB" id="2019644at2759"/>
<evidence type="ECO:0000256" key="2">
    <source>
        <dbReference type="ARBA" id="ARBA00005892"/>
    </source>
</evidence>
<dbReference type="FunCoup" id="A0A423XLP9">
    <property type="interactions" value="141"/>
</dbReference>
<keyword evidence="4" id="KW-0539">Nucleus</keyword>
<organism evidence="6 7">
    <name type="scientific">Cytospora leucostoma</name>
    <dbReference type="NCBI Taxonomy" id="1230097"/>
    <lineage>
        <taxon>Eukaryota</taxon>
        <taxon>Fungi</taxon>
        <taxon>Dikarya</taxon>
        <taxon>Ascomycota</taxon>
        <taxon>Pezizomycotina</taxon>
        <taxon>Sordariomycetes</taxon>
        <taxon>Sordariomycetidae</taxon>
        <taxon>Diaporthales</taxon>
        <taxon>Cytosporaceae</taxon>
        <taxon>Cytospora</taxon>
    </lineage>
</organism>
<sequence length="1692" mass="189549">MAEVTPLDALEALHRELVAVCEHRFETLHILELQLDAHAQAFKKLLDKKPRSNASRDAIKTGKITVDDEEYAINADFQEITLQLADELDLDEVDSAKLLLESQDDLRTLGRPLLECGVIRFHQQRKYLLDCMRICIEIASGDDEELETLQDVFGSYVTENIYNGDIVPRCVASMQEVKNWLQKLADRVTTASVVYAGAAPRAPIHELVEFSRISLVQQHELLALIMASAIDKRHAKATDFQNLLKFLQKVDRYDQLLVHLFPVIGTYITVFGSTEGNGDLHQAREFHSTICKQADDNPWVLPYLQAAVRAWWIIEYSGWFIEPTDASTSREGTYADELERVKRFTEALKDGAFDFILAVAADVKTPEWQDPARLFIRQWLQRKSPSLLDAAQFSEQFQVSLMIQLEMLVEGLISNMPDILRKMRSEEDEQRQLSQTHEQDLDLERFLLIIAYAYEGRPDAAEAFWTDPDSNLAGFLHWASRRASTPLVSAFCEMLQSISDDDACATAAHEFLLDEGQQSTGKMRKTLSLTWDQIFKELNYFTGKLRDPRPSTSQSHHYRNGKPTAAQAEDEPESAMMLECYLRLITKLTSQSEDCRTYLLKNDFNLAQALFFLASSLPLSQSRLKSCAFYALRALMSRKTQEECAIMWAMLDLWATGQHNAPQPLARQTVASLNQTPVAQMRRQLMDASRGFEEPNALVQLLNSLVSPVVDSSPLNDVLPFPEELGSHFRLPGIDPYVDYVLGFVFAENSGLLQDATQMTMLRLSCLEFALLCLDTFNEDLIVLGNETSIPIDSLVGTTDLAAYVRFHPFARVMEWMLNDRVMAALFESISRRDPDDVAQVASATPDSPIILSILRAVEVVTKVLDMQDTYADLVRPLLKSQSLRKEPVATAYISFEDGIMNHLTLVVSLGRYCGMGHPALTLACLKLLEKVSSSSKIASSWNPGQFGQTHHRNKAIVAMETKGDPDSISGSFIAELTSPIDLARGGDAPDYMIKVYILDFLFACLSATPDRPTIAHLLLGFQCGIDTISVETDGDFDSRTSLFHNLLRVLLETPFGDDETGMWRWTIDLKFKIMRILRILWTSSLSSSIVLTELRDNDFLFHLLLREITIQPLLPWDGQTLSGPDFLLTEGSMTFISFLALRAITFEYASIELCSVSQHRLPHFKRRLLDALNGQLKGDDGGVMPVSSIFELFDFLPTDGQQWDVPPPSFQYYRDLDLRPCLTEDADGNTISNIGRVKEILILKRNEFASLGQLATDKDIEAMDREEALLLDFLDFSNRQKKLASFRLKVLRSWSQVLLVMLEANEFKGSAQASFLLQALQVILPSLENYTSQSPDEAYELAKLAKVLLFKIDFSTAASEEGSNQKVGDLVGEKLLQLFQICLSAIGKLAANSELRALYYIICYRYLSGIVQKSPDFLPSRHKAFKSIHTHGERLLSVVCDDAYGSDAGCQTAALILLSALVKVGTVEKDAYVVEALNNLNFVGILIDSLKSVLQEWLEIVYTSKPETRCHAPGRRLHVIDRKAGNAELELLWNAKLALILSISQTRAGAKCVLQANLLHAIELSGLFSADPELEIDPSDTTALEKHYALLVLVARIIAAAVLTRGPQSNVTQGPARRFLIEHRMLVVHVLKRNAGIGGRFASQELEESVEELAEALMVLITATGFLEFEEEMALPSDGASQIGDAPVLFH</sequence>
<evidence type="ECO:0000256" key="1">
    <source>
        <dbReference type="ARBA" id="ARBA00004123"/>
    </source>
</evidence>
<reference evidence="6 7" key="1">
    <citation type="submission" date="2015-09" db="EMBL/GenBank/DDBJ databases">
        <title>Host preference determinants of Valsa canker pathogens revealed by comparative genomics.</title>
        <authorList>
            <person name="Yin Z."/>
            <person name="Huang L."/>
        </authorList>
    </citation>
    <scope>NUCLEOTIDE SEQUENCE [LARGE SCALE GENOMIC DNA]</scope>
    <source>
        <strain evidence="6 7">SXYLt</strain>
    </source>
</reference>
<dbReference type="Proteomes" id="UP000285146">
    <property type="component" value="Unassembled WGS sequence"/>
</dbReference>
<dbReference type="STRING" id="1230097.A0A423XLP9"/>
<dbReference type="PANTHER" id="PTHR31344">
    <property type="entry name" value="NUCLEAR PORE COMPLEX PROTEIN NUP205"/>
    <property type="match status" value="1"/>
</dbReference>
<dbReference type="InParanoid" id="A0A423XLP9"/>
<keyword evidence="3" id="KW-0813">Transport</keyword>
<dbReference type="GO" id="GO:0017056">
    <property type="term" value="F:structural constituent of nuclear pore"/>
    <property type="evidence" value="ECO:0007669"/>
    <property type="project" value="TreeGrafter"/>
</dbReference>
<comment type="subcellular location">
    <subcellularLocation>
        <location evidence="1">Nucleus</location>
    </subcellularLocation>
</comment>